<evidence type="ECO:0000313" key="5">
    <source>
        <dbReference type="Proteomes" id="UP001161406"/>
    </source>
</evidence>
<feature type="domain" description="HTH tetR-type" evidence="3">
    <location>
        <begin position="2"/>
        <end position="62"/>
    </location>
</feature>
<sequence length="147" mass="16340">MRSDPKKLAAAALEVFSATEFDKATLSGVTRRLGLNRSVIYRYYASKRELLDKVIEEFCLDGELTNQNTMDALERLLQSDAAAKVLRIVLREWSNIPEIGAHYINALSAKIAIKMKISDIEEARRLAIAAVVPEVTAIVFSREGKAS</sequence>
<dbReference type="Gene3D" id="1.10.357.10">
    <property type="entry name" value="Tetracycline Repressor, domain 2"/>
    <property type="match status" value="1"/>
</dbReference>
<keyword evidence="5" id="KW-1185">Reference proteome</keyword>
<dbReference type="Pfam" id="PF00440">
    <property type="entry name" value="TetR_N"/>
    <property type="match status" value="1"/>
</dbReference>
<protein>
    <recommendedName>
        <fullName evidence="3">HTH tetR-type domain-containing protein</fullName>
    </recommendedName>
</protein>
<dbReference type="InterPro" id="IPR050624">
    <property type="entry name" value="HTH-type_Tx_Regulator"/>
</dbReference>
<reference evidence="4" key="2">
    <citation type="submission" date="2023-01" db="EMBL/GenBank/DDBJ databases">
        <title>Draft genome sequence of Devosia yakushimensis strain NBRC 103855.</title>
        <authorList>
            <person name="Sun Q."/>
            <person name="Mori K."/>
        </authorList>
    </citation>
    <scope>NUCLEOTIDE SEQUENCE</scope>
    <source>
        <strain evidence="4">NBRC 103855</strain>
    </source>
</reference>
<evidence type="ECO:0000259" key="3">
    <source>
        <dbReference type="PROSITE" id="PS50977"/>
    </source>
</evidence>
<dbReference type="Proteomes" id="UP001161406">
    <property type="component" value="Unassembled WGS sequence"/>
</dbReference>
<dbReference type="SUPFAM" id="SSF46689">
    <property type="entry name" value="Homeodomain-like"/>
    <property type="match status" value="1"/>
</dbReference>
<gene>
    <name evidence="4" type="ORF">GCM10007913_33720</name>
</gene>
<dbReference type="PANTHER" id="PTHR43479:SF11">
    <property type="entry name" value="ACREF_ENVCD OPERON REPRESSOR-RELATED"/>
    <property type="match status" value="1"/>
</dbReference>
<dbReference type="EMBL" id="BSNG01000001">
    <property type="protein sequence ID" value="GLQ11440.1"/>
    <property type="molecule type" value="Genomic_DNA"/>
</dbReference>
<feature type="DNA-binding region" description="H-T-H motif" evidence="2">
    <location>
        <begin position="25"/>
        <end position="44"/>
    </location>
</feature>
<dbReference type="PROSITE" id="PS50977">
    <property type="entry name" value="HTH_TETR_2"/>
    <property type="match status" value="1"/>
</dbReference>
<evidence type="ECO:0000256" key="1">
    <source>
        <dbReference type="ARBA" id="ARBA00023125"/>
    </source>
</evidence>
<comment type="caution">
    <text evidence="4">The sequence shown here is derived from an EMBL/GenBank/DDBJ whole genome shotgun (WGS) entry which is preliminary data.</text>
</comment>
<accession>A0ABQ5UJU2</accession>
<reference evidence="4" key="1">
    <citation type="journal article" date="2014" name="Int. J. Syst. Evol. Microbiol.">
        <title>Complete genome of a new Firmicutes species belonging to the dominant human colonic microbiota ('Ruminococcus bicirculans') reveals two chromosomes and a selective capacity to utilize plant glucans.</title>
        <authorList>
            <consortium name="NISC Comparative Sequencing Program"/>
            <person name="Wegmann U."/>
            <person name="Louis P."/>
            <person name="Goesmann A."/>
            <person name="Henrissat B."/>
            <person name="Duncan S.H."/>
            <person name="Flint H.J."/>
        </authorList>
    </citation>
    <scope>NUCLEOTIDE SEQUENCE</scope>
    <source>
        <strain evidence="4">NBRC 103855</strain>
    </source>
</reference>
<dbReference type="PRINTS" id="PR00455">
    <property type="entry name" value="HTHTETR"/>
</dbReference>
<proteinExistence type="predicted"/>
<evidence type="ECO:0000313" key="4">
    <source>
        <dbReference type="EMBL" id="GLQ11440.1"/>
    </source>
</evidence>
<name>A0ABQ5UJU2_9HYPH</name>
<dbReference type="PANTHER" id="PTHR43479">
    <property type="entry name" value="ACREF/ENVCD OPERON REPRESSOR-RELATED"/>
    <property type="match status" value="1"/>
</dbReference>
<organism evidence="4 5">
    <name type="scientific">Devosia yakushimensis</name>
    <dbReference type="NCBI Taxonomy" id="470028"/>
    <lineage>
        <taxon>Bacteria</taxon>
        <taxon>Pseudomonadati</taxon>
        <taxon>Pseudomonadota</taxon>
        <taxon>Alphaproteobacteria</taxon>
        <taxon>Hyphomicrobiales</taxon>
        <taxon>Devosiaceae</taxon>
        <taxon>Devosia</taxon>
    </lineage>
</organism>
<keyword evidence="1 2" id="KW-0238">DNA-binding</keyword>
<dbReference type="InterPro" id="IPR009057">
    <property type="entry name" value="Homeodomain-like_sf"/>
</dbReference>
<evidence type="ECO:0000256" key="2">
    <source>
        <dbReference type="PROSITE-ProRule" id="PRU00335"/>
    </source>
</evidence>
<dbReference type="InterPro" id="IPR001647">
    <property type="entry name" value="HTH_TetR"/>
</dbReference>